<keyword evidence="2" id="KW-1133">Transmembrane helix</keyword>
<feature type="transmembrane region" description="Helical" evidence="2">
    <location>
        <begin position="88"/>
        <end position="107"/>
    </location>
</feature>
<proteinExistence type="predicted"/>
<feature type="compositionally biased region" description="Basic and acidic residues" evidence="1">
    <location>
        <begin position="27"/>
        <end position="38"/>
    </location>
</feature>
<keyword evidence="2" id="KW-0472">Membrane</keyword>
<feature type="compositionally biased region" description="Basic and acidic residues" evidence="1">
    <location>
        <begin position="45"/>
        <end position="59"/>
    </location>
</feature>
<dbReference type="EMBL" id="BAAABU010000019">
    <property type="protein sequence ID" value="GAA0251783.1"/>
    <property type="molecule type" value="Genomic_DNA"/>
</dbReference>
<sequence>MTHVYTPNVVLSIIGGRWEWSWTPSDSPKRASPADHRPHTAAVDAEGRAAGRWDARARQNDPGGHPRYFERMRTTADRNVDRDRKETLAVLLIAALFALMRGVPWTLRWARSLGNRSPWWRHGHAVLCTAGGGPFDVVTLDVRYDDGDSEQLYLTRPVRGVLTASQRRITGTTEVWITEQGPPDGITGTGSRSACDRPATTGCPPALVRRADSPHRSTRWNAATSRVRDRRGLRTDRTVLFGATLVVPAARWA</sequence>
<reference evidence="3 4" key="1">
    <citation type="journal article" date="2019" name="Int. J. Syst. Evol. Microbiol.">
        <title>The Global Catalogue of Microorganisms (GCM) 10K type strain sequencing project: providing services to taxonomists for standard genome sequencing and annotation.</title>
        <authorList>
            <consortium name="The Broad Institute Genomics Platform"/>
            <consortium name="The Broad Institute Genome Sequencing Center for Infectious Disease"/>
            <person name="Wu L."/>
            <person name="Ma J."/>
        </authorList>
    </citation>
    <scope>NUCLEOTIDE SEQUENCE [LARGE SCALE GENOMIC DNA]</scope>
    <source>
        <strain evidence="3 4">JCM 3380</strain>
    </source>
</reference>
<evidence type="ECO:0000256" key="2">
    <source>
        <dbReference type="SAM" id="Phobius"/>
    </source>
</evidence>
<accession>A0ABN0UIH7</accession>
<evidence type="ECO:0000313" key="3">
    <source>
        <dbReference type="EMBL" id="GAA0251783.1"/>
    </source>
</evidence>
<keyword evidence="4" id="KW-1185">Reference proteome</keyword>
<gene>
    <name evidence="3" type="ORF">GCM10010492_60240</name>
</gene>
<comment type="caution">
    <text evidence="3">The sequence shown here is derived from an EMBL/GenBank/DDBJ whole genome shotgun (WGS) entry which is preliminary data.</text>
</comment>
<dbReference type="Proteomes" id="UP001500416">
    <property type="component" value="Unassembled WGS sequence"/>
</dbReference>
<keyword evidence="2" id="KW-0812">Transmembrane</keyword>
<organism evidence="3 4">
    <name type="scientific">Saccharothrix mutabilis subsp. mutabilis</name>
    <dbReference type="NCBI Taxonomy" id="66855"/>
    <lineage>
        <taxon>Bacteria</taxon>
        <taxon>Bacillati</taxon>
        <taxon>Actinomycetota</taxon>
        <taxon>Actinomycetes</taxon>
        <taxon>Pseudonocardiales</taxon>
        <taxon>Pseudonocardiaceae</taxon>
        <taxon>Saccharothrix</taxon>
    </lineage>
</organism>
<evidence type="ECO:0000256" key="1">
    <source>
        <dbReference type="SAM" id="MobiDB-lite"/>
    </source>
</evidence>
<evidence type="ECO:0000313" key="4">
    <source>
        <dbReference type="Proteomes" id="UP001500416"/>
    </source>
</evidence>
<feature type="region of interest" description="Disordered" evidence="1">
    <location>
        <begin position="25"/>
        <end position="69"/>
    </location>
</feature>
<feature type="region of interest" description="Disordered" evidence="1">
    <location>
        <begin position="179"/>
        <end position="199"/>
    </location>
</feature>
<protein>
    <submittedName>
        <fullName evidence="3">Uncharacterized protein</fullName>
    </submittedName>
</protein>
<name>A0ABN0UIH7_9PSEU</name>